<feature type="transmembrane region" description="Helical" evidence="7">
    <location>
        <begin position="398"/>
        <end position="420"/>
    </location>
</feature>
<keyword evidence="5 7" id="KW-1133">Transmembrane helix</keyword>
<evidence type="ECO:0000256" key="2">
    <source>
        <dbReference type="ARBA" id="ARBA00008335"/>
    </source>
</evidence>
<dbReference type="SUPFAM" id="SSF103473">
    <property type="entry name" value="MFS general substrate transporter"/>
    <property type="match status" value="1"/>
</dbReference>
<dbReference type="Gene3D" id="1.20.1250.20">
    <property type="entry name" value="MFS general substrate transporter like domains"/>
    <property type="match status" value="1"/>
</dbReference>
<feature type="transmembrane region" description="Helical" evidence="7">
    <location>
        <begin position="158"/>
        <end position="178"/>
    </location>
</feature>
<dbReference type="InterPro" id="IPR020846">
    <property type="entry name" value="MFS_dom"/>
</dbReference>
<feature type="transmembrane region" description="Helical" evidence="7">
    <location>
        <begin position="184"/>
        <end position="201"/>
    </location>
</feature>
<comment type="similarity">
    <text evidence="2">Belongs to the major facilitator superfamily.</text>
</comment>
<keyword evidence="3" id="KW-0813">Transport</keyword>
<evidence type="ECO:0000259" key="8">
    <source>
        <dbReference type="PROSITE" id="PS50850"/>
    </source>
</evidence>
<evidence type="ECO:0000256" key="6">
    <source>
        <dbReference type="ARBA" id="ARBA00023136"/>
    </source>
</evidence>
<evidence type="ECO:0000256" key="3">
    <source>
        <dbReference type="ARBA" id="ARBA00022448"/>
    </source>
</evidence>
<feature type="transmembrane region" description="Helical" evidence="7">
    <location>
        <begin position="118"/>
        <end position="137"/>
    </location>
</feature>
<comment type="subcellular location">
    <subcellularLocation>
        <location evidence="1">Endomembrane system</location>
        <topology evidence="1">Multi-pass membrane protein</topology>
    </subcellularLocation>
</comment>
<dbReference type="GO" id="GO:0016020">
    <property type="term" value="C:membrane"/>
    <property type="evidence" value="ECO:0007669"/>
    <property type="project" value="TreeGrafter"/>
</dbReference>
<evidence type="ECO:0000256" key="7">
    <source>
        <dbReference type="SAM" id="Phobius"/>
    </source>
</evidence>
<dbReference type="PROSITE" id="PS50850">
    <property type="entry name" value="MFS"/>
    <property type="match status" value="1"/>
</dbReference>
<feature type="transmembrane region" description="Helical" evidence="7">
    <location>
        <begin position="272"/>
        <end position="291"/>
    </location>
</feature>
<dbReference type="InterPro" id="IPR036259">
    <property type="entry name" value="MFS_trans_sf"/>
</dbReference>
<dbReference type="GO" id="GO:0022857">
    <property type="term" value="F:transmembrane transporter activity"/>
    <property type="evidence" value="ECO:0007669"/>
    <property type="project" value="InterPro"/>
</dbReference>
<evidence type="ECO:0000256" key="4">
    <source>
        <dbReference type="ARBA" id="ARBA00022692"/>
    </source>
</evidence>
<feature type="transmembrane region" description="Helical" evidence="7">
    <location>
        <begin position="481"/>
        <end position="503"/>
    </location>
</feature>
<feature type="transmembrane region" description="Helical" evidence="7">
    <location>
        <begin position="361"/>
        <end position="386"/>
    </location>
</feature>
<keyword evidence="10" id="KW-1185">Reference proteome</keyword>
<feature type="transmembrane region" description="Helical" evidence="7">
    <location>
        <begin position="246"/>
        <end position="265"/>
    </location>
</feature>
<feature type="transmembrane region" description="Helical" evidence="7">
    <location>
        <begin position="311"/>
        <end position="328"/>
    </location>
</feature>
<evidence type="ECO:0000313" key="10">
    <source>
        <dbReference type="Proteomes" id="UP001304300"/>
    </source>
</evidence>
<dbReference type="InterPro" id="IPR051788">
    <property type="entry name" value="MFS_Transporter"/>
</dbReference>
<evidence type="ECO:0000256" key="5">
    <source>
        <dbReference type="ARBA" id="ARBA00022989"/>
    </source>
</evidence>
<reference evidence="9 10" key="1">
    <citation type="submission" date="2023-10" db="EMBL/GenBank/DDBJ databases">
        <title>Rubellicoccus peritrichatus gen. nov., sp. nov., isolated from an algae of coral reef tank.</title>
        <authorList>
            <person name="Luo J."/>
        </authorList>
    </citation>
    <scope>NUCLEOTIDE SEQUENCE [LARGE SCALE GENOMIC DNA]</scope>
    <source>
        <strain evidence="9 10">CR14</strain>
    </source>
</reference>
<keyword evidence="6 7" id="KW-0472">Membrane</keyword>
<sequence>MAQHNRNDKIVFWGSFIALITTSMAFIIRAILINSGIWPEAFGLDKVQASVLFGAGIWPFAISIILFSLVIDYVGYRFAMFFSFVCYAIFGVLAMMAYGAVSGEVADLAAAQAKAWHYLYWGSVILGLGNGTVEAFINPVVATIFKDEKTKWLNILHAGWPGGLVLGGVLAITLSGIVADDWRILIALMFLPAVIYLIMLFKAKFPVNERVAAGTSYKEMLAEFGVVGAFIAFSLIFAQIGDVLGLSSTITWALIAITVIGYGVYCRSIGNFFLILMVIIMMPLATTELGTDGAISGLMENSMHDAGLNPAWVLVYTSLIMMILRFNAGPVIKALTPLGLLCTCSALAIVGLYLLSFAQGLGFIFLAATVYGVAKTYFWPTMLGVVSEQTPKGGALTINAIAGIGMLFVGIVGGPIIGYIQETSATTAIEEEMPAIVEQITQENSFLLGDYTAINADSLSELPETVESDVNVIRQRESQGALAKIAIFPAFMLVCFIGLLLYFKSKGGYKPKVISQDSH</sequence>
<organism evidence="9 10">
    <name type="scientific">Rubellicoccus peritrichatus</name>
    <dbReference type="NCBI Taxonomy" id="3080537"/>
    <lineage>
        <taxon>Bacteria</taxon>
        <taxon>Pseudomonadati</taxon>
        <taxon>Verrucomicrobiota</taxon>
        <taxon>Opitutia</taxon>
        <taxon>Puniceicoccales</taxon>
        <taxon>Cerasicoccaceae</taxon>
        <taxon>Rubellicoccus</taxon>
    </lineage>
</organism>
<feature type="transmembrane region" description="Helical" evidence="7">
    <location>
        <begin position="335"/>
        <end position="355"/>
    </location>
</feature>
<evidence type="ECO:0000313" key="9">
    <source>
        <dbReference type="EMBL" id="WOO40195.1"/>
    </source>
</evidence>
<feature type="transmembrane region" description="Helical" evidence="7">
    <location>
        <begin position="12"/>
        <end position="32"/>
    </location>
</feature>
<dbReference type="Pfam" id="PF07690">
    <property type="entry name" value="MFS_1"/>
    <property type="match status" value="1"/>
</dbReference>
<dbReference type="PANTHER" id="PTHR23514:SF3">
    <property type="entry name" value="BYPASS OF STOP CODON PROTEIN 6"/>
    <property type="match status" value="1"/>
</dbReference>
<dbReference type="Proteomes" id="UP001304300">
    <property type="component" value="Chromosome"/>
</dbReference>
<proteinExistence type="inferred from homology"/>
<evidence type="ECO:0000256" key="1">
    <source>
        <dbReference type="ARBA" id="ARBA00004127"/>
    </source>
</evidence>
<feature type="transmembrane region" description="Helical" evidence="7">
    <location>
        <begin position="78"/>
        <end position="98"/>
    </location>
</feature>
<dbReference type="GO" id="GO:0012505">
    <property type="term" value="C:endomembrane system"/>
    <property type="evidence" value="ECO:0007669"/>
    <property type="project" value="UniProtKB-SubCell"/>
</dbReference>
<name>A0AAQ3LA66_9BACT</name>
<feature type="domain" description="Major facilitator superfamily (MFS) profile" evidence="8">
    <location>
        <begin position="7"/>
        <end position="510"/>
    </location>
</feature>
<feature type="transmembrane region" description="Helical" evidence="7">
    <location>
        <begin position="221"/>
        <end position="240"/>
    </location>
</feature>
<protein>
    <submittedName>
        <fullName evidence="9">MFS transporter</fullName>
    </submittedName>
</protein>
<accession>A0AAQ3LA66</accession>
<dbReference type="AlphaFoldDB" id="A0AAQ3LA66"/>
<gene>
    <name evidence="9" type="ORF">RZN69_16360</name>
</gene>
<dbReference type="RefSeq" id="WP_317832338.1">
    <property type="nucleotide sequence ID" value="NZ_CP136920.1"/>
</dbReference>
<dbReference type="EMBL" id="CP136920">
    <property type="protein sequence ID" value="WOO40195.1"/>
    <property type="molecule type" value="Genomic_DNA"/>
</dbReference>
<keyword evidence="4 7" id="KW-0812">Transmembrane</keyword>
<feature type="transmembrane region" description="Helical" evidence="7">
    <location>
        <begin position="52"/>
        <end position="71"/>
    </location>
</feature>
<dbReference type="CDD" id="cd06174">
    <property type="entry name" value="MFS"/>
    <property type="match status" value="1"/>
</dbReference>
<dbReference type="PANTHER" id="PTHR23514">
    <property type="entry name" value="BYPASS OF STOP CODON PROTEIN 6"/>
    <property type="match status" value="1"/>
</dbReference>
<dbReference type="KEGG" id="puo:RZN69_16360"/>
<dbReference type="InterPro" id="IPR011701">
    <property type="entry name" value="MFS"/>
</dbReference>